<keyword evidence="4" id="KW-1185">Reference proteome</keyword>
<comment type="caution">
    <text evidence="3">The sequence shown here is derived from an EMBL/GenBank/DDBJ whole genome shotgun (WGS) entry which is preliminary data.</text>
</comment>
<evidence type="ECO:0000256" key="2">
    <source>
        <dbReference type="SAM" id="SignalP"/>
    </source>
</evidence>
<dbReference type="AlphaFoldDB" id="A0A8S4NQZ5"/>
<evidence type="ECO:0000256" key="1">
    <source>
        <dbReference type="SAM" id="MobiDB-lite"/>
    </source>
</evidence>
<feature type="chain" id="PRO_5035786311" evidence="2">
    <location>
        <begin position="23"/>
        <end position="265"/>
    </location>
</feature>
<organism evidence="3 4">
    <name type="scientific">Owenia fusiformis</name>
    <name type="common">Polychaete worm</name>
    <dbReference type="NCBI Taxonomy" id="6347"/>
    <lineage>
        <taxon>Eukaryota</taxon>
        <taxon>Metazoa</taxon>
        <taxon>Spiralia</taxon>
        <taxon>Lophotrochozoa</taxon>
        <taxon>Annelida</taxon>
        <taxon>Polychaeta</taxon>
        <taxon>Sedentaria</taxon>
        <taxon>Canalipalpata</taxon>
        <taxon>Sabellida</taxon>
        <taxon>Oweniida</taxon>
        <taxon>Oweniidae</taxon>
        <taxon>Owenia</taxon>
    </lineage>
</organism>
<accession>A0A8S4NQZ5</accession>
<reference evidence="3" key="1">
    <citation type="submission" date="2022-03" db="EMBL/GenBank/DDBJ databases">
        <authorList>
            <person name="Martin C."/>
        </authorList>
    </citation>
    <scope>NUCLEOTIDE SEQUENCE</scope>
</reference>
<feature type="signal peptide" evidence="2">
    <location>
        <begin position="1"/>
        <end position="22"/>
    </location>
</feature>
<dbReference type="Proteomes" id="UP000749559">
    <property type="component" value="Unassembled WGS sequence"/>
</dbReference>
<gene>
    <name evidence="3" type="ORF">OFUS_LOCUS9665</name>
</gene>
<evidence type="ECO:0000313" key="3">
    <source>
        <dbReference type="EMBL" id="CAH1783318.1"/>
    </source>
</evidence>
<keyword evidence="2" id="KW-0732">Signal</keyword>
<dbReference type="EMBL" id="CAIIXF020000005">
    <property type="protein sequence ID" value="CAH1783318.1"/>
    <property type="molecule type" value="Genomic_DNA"/>
</dbReference>
<proteinExistence type="predicted"/>
<sequence>MDTYRLLGMGVILLMVLSLSQATCPEDVPGESQECMAEYSESLRVREERMQNFFTGTDPETIRYICSKLADGSQCVRRLRQDCPKHKHADISGALTNIPSILPICSYTQFYEIYARHQSCYRRIEGSNTCWDVYLHNREPLMPQVFNGQERAIAQICGYAYTLLECVKKQVDRHCGEEAASLMDILVKSSTKVGDLCQFINPNAVTTTQRPIKTEVEYKTKTEKPPKQQATKDGTNTENTSSTKTFSSSLFSLSLVLTIFGLLFR</sequence>
<evidence type="ECO:0000313" key="4">
    <source>
        <dbReference type="Proteomes" id="UP000749559"/>
    </source>
</evidence>
<dbReference type="OrthoDB" id="6052570at2759"/>
<name>A0A8S4NQZ5_OWEFU</name>
<protein>
    <submittedName>
        <fullName evidence="3">Uncharacterized protein</fullName>
    </submittedName>
</protein>
<feature type="compositionally biased region" description="Basic and acidic residues" evidence="1">
    <location>
        <begin position="216"/>
        <end position="226"/>
    </location>
</feature>
<feature type="region of interest" description="Disordered" evidence="1">
    <location>
        <begin position="216"/>
        <end position="244"/>
    </location>
</feature>